<dbReference type="AlphaFoldDB" id="A0AAE0TJG3"/>
<feature type="chain" id="PRO_5042251296" description="Cystatin domain-containing protein" evidence="1">
    <location>
        <begin position="17"/>
        <end position="97"/>
    </location>
</feature>
<reference evidence="2" key="1">
    <citation type="journal article" date="2021" name="Genome Biol. Evol.">
        <title>A High-Quality Reference Genome for a Parasitic Bivalve with Doubly Uniparental Inheritance (Bivalvia: Unionida).</title>
        <authorList>
            <person name="Smith C.H."/>
        </authorList>
    </citation>
    <scope>NUCLEOTIDE SEQUENCE</scope>
    <source>
        <strain evidence="2">CHS0354</strain>
    </source>
</reference>
<reference evidence="2" key="2">
    <citation type="journal article" date="2021" name="Genome Biol. Evol.">
        <title>Developing a high-quality reference genome for a parasitic bivalve with doubly uniparental inheritance (Bivalvia: Unionida).</title>
        <authorList>
            <person name="Smith C.H."/>
        </authorList>
    </citation>
    <scope>NUCLEOTIDE SEQUENCE</scope>
    <source>
        <strain evidence="2">CHS0354</strain>
        <tissue evidence="2">Mantle</tissue>
    </source>
</reference>
<organism evidence="2 3">
    <name type="scientific">Potamilus streckersoni</name>
    <dbReference type="NCBI Taxonomy" id="2493646"/>
    <lineage>
        <taxon>Eukaryota</taxon>
        <taxon>Metazoa</taxon>
        <taxon>Spiralia</taxon>
        <taxon>Lophotrochozoa</taxon>
        <taxon>Mollusca</taxon>
        <taxon>Bivalvia</taxon>
        <taxon>Autobranchia</taxon>
        <taxon>Heteroconchia</taxon>
        <taxon>Palaeoheterodonta</taxon>
        <taxon>Unionida</taxon>
        <taxon>Unionoidea</taxon>
        <taxon>Unionidae</taxon>
        <taxon>Ambleminae</taxon>
        <taxon>Lampsilini</taxon>
        <taxon>Potamilus</taxon>
    </lineage>
</organism>
<comment type="caution">
    <text evidence="2">The sequence shown here is derived from an EMBL/GenBank/DDBJ whole genome shotgun (WGS) entry which is preliminary data.</text>
</comment>
<evidence type="ECO:0000313" key="3">
    <source>
        <dbReference type="Proteomes" id="UP001195483"/>
    </source>
</evidence>
<name>A0AAE0TJG3_9BIVA</name>
<keyword evidence="3" id="KW-1185">Reference proteome</keyword>
<feature type="signal peptide" evidence="1">
    <location>
        <begin position="1"/>
        <end position="16"/>
    </location>
</feature>
<protein>
    <recommendedName>
        <fullName evidence="4">Cystatin domain-containing protein</fullName>
    </recommendedName>
</protein>
<accession>A0AAE0TJG3</accession>
<evidence type="ECO:0008006" key="4">
    <source>
        <dbReference type="Google" id="ProtNLM"/>
    </source>
</evidence>
<dbReference type="EMBL" id="JAEAOA010001119">
    <property type="protein sequence ID" value="KAK3611587.1"/>
    <property type="molecule type" value="Genomic_DNA"/>
</dbReference>
<gene>
    <name evidence="2" type="ORF">CHS0354_018102</name>
</gene>
<proteinExistence type="predicted"/>
<keyword evidence="1" id="KW-0732">Signal</keyword>
<evidence type="ECO:0000313" key="2">
    <source>
        <dbReference type="EMBL" id="KAK3611587.1"/>
    </source>
</evidence>
<dbReference type="Proteomes" id="UP001195483">
    <property type="component" value="Unassembled WGS sequence"/>
</dbReference>
<sequence length="97" mass="10953">MGKTLVLIGLIGLCLAFTDKPQTFEYTPAAVNSTRVLEQANYALRESAKEFSLRCKDAVLVQVTRAKHKLDDRPPFYGALYLIDMIIRTSKVNNFDK</sequence>
<reference evidence="2" key="3">
    <citation type="submission" date="2023-05" db="EMBL/GenBank/DDBJ databases">
        <authorList>
            <person name="Smith C.H."/>
        </authorList>
    </citation>
    <scope>NUCLEOTIDE SEQUENCE</scope>
    <source>
        <strain evidence="2">CHS0354</strain>
        <tissue evidence="2">Mantle</tissue>
    </source>
</reference>
<evidence type="ECO:0000256" key="1">
    <source>
        <dbReference type="SAM" id="SignalP"/>
    </source>
</evidence>